<dbReference type="PROSITE" id="PS00478">
    <property type="entry name" value="LIM_DOMAIN_1"/>
    <property type="match status" value="1"/>
</dbReference>
<proteinExistence type="predicted"/>
<dbReference type="PROSITE" id="PS50023">
    <property type="entry name" value="LIM_DOMAIN_2"/>
    <property type="match status" value="1"/>
</dbReference>
<evidence type="ECO:0000259" key="9">
    <source>
        <dbReference type="PROSITE" id="PS50217"/>
    </source>
</evidence>
<dbReference type="SUPFAM" id="SSF57959">
    <property type="entry name" value="Leucine zipper domain"/>
    <property type="match status" value="1"/>
</dbReference>
<feature type="domain" description="Phorbol-ester/DAG-type" evidence="8">
    <location>
        <begin position="1525"/>
        <end position="1573"/>
    </location>
</feature>
<name>A0A5C5G1H4_9BASI</name>
<feature type="compositionally biased region" description="Basic and acidic residues" evidence="6">
    <location>
        <begin position="1153"/>
        <end position="1167"/>
    </location>
</feature>
<feature type="compositionally biased region" description="Pro residues" evidence="6">
    <location>
        <begin position="825"/>
        <end position="834"/>
    </location>
</feature>
<dbReference type="Gene3D" id="2.10.110.10">
    <property type="entry name" value="Cysteine Rich Protein"/>
    <property type="match status" value="1"/>
</dbReference>
<dbReference type="PANTHER" id="PTHR23176">
    <property type="entry name" value="RHO/RAC/CDC GTPASE-ACTIVATING PROTEIN"/>
    <property type="match status" value="1"/>
</dbReference>
<accession>A0A5C5G1H4</accession>
<protein>
    <submittedName>
        <fullName evidence="11">Signal transducer</fullName>
    </submittedName>
</protein>
<dbReference type="Pfam" id="PF00130">
    <property type="entry name" value="C1_1"/>
    <property type="match status" value="1"/>
</dbReference>
<comment type="caution">
    <text evidence="11">The sequence shown here is derived from an EMBL/GenBank/DDBJ whole genome shotgun (WGS) entry which is preliminary data.</text>
</comment>
<dbReference type="Gene3D" id="1.10.555.10">
    <property type="entry name" value="Rho GTPase activation protein"/>
    <property type="match status" value="1"/>
</dbReference>
<dbReference type="SMART" id="SM00109">
    <property type="entry name" value="C1"/>
    <property type="match status" value="1"/>
</dbReference>
<dbReference type="GO" id="GO:0007165">
    <property type="term" value="P:signal transduction"/>
    <property type="evidence" value="ECO:0007669"/>
    <property type="project" value="InterPro"/>
</dbReference>
<dbReference type="Gene3D" id="1.20.5.170">
    <property type="match status" value="1"/>
</dbReference>
<keyword evidence="2 4" id="KW-0479">Metal-binding</keyword>
<sequence>MDSWSAPDFLSEQAGQDYLASLASFLDNKQDISVNTFLNPQAVQGGQLGSANEPSSPELTSDSASPASSDGTNSTAANNSNSATTSAAPPLTASRGRASSPMRVPAGTTAPGPAAHDKRKNGASSAGAVKDRKGANQAQGHHSHPTGEDGEFARSESPEDGKGGKGKTSERRRAQNRQAQRNFRERKEKHLKELEERVISLEQRTQDQDAENAALKQLLENLQNENERLKVFESTFTFDYNKDVSGSNAMPQAASFKPPSPPVSQDGTEEGNSSFKFDTASLLGASTSSLPGAPLFASPAPAYSLPPASSAAPGLTGLDDPLFLGAFSASPASAVSSASPLPPVPSPGTADLFTAYRDPLAELGTQAPALSTFNDFDAFFASTSPSGAGSLPSTTTATTAPSPEDPLTAYLNTSPSPLGGAGAAPSPGAFYTGGLAPKQASTSPAPLSASSAAGCPRGSVPGQKFEFDVDGLCSEMKLKATCQEAARQALKSAMAEDAAASRKTLHPAQHAASSSQTLDTRQTRPHPNLRTERDQARTAYTRAHAFLDPQSPGSENNGARPSRAYLWSPRSPPRASLTQSTGFAQAGVHIPPRAGAFSHAAKTTRPPLRPRMSSTSMQPSGSAQGHALPLSASTAGTTGEPIQCNGCKQGLEDSLDNTVVSFGSSFFHRCAKCSKHVEHNMSLLLLADGNPVCENCKYICSACQKPIHNEAIVTGDESYHSECFRCRSCQNKIEELIFAKTNQGIWCMACHNERVARTRKHAEAKRNRQARKDREGSSSVSAPRLSRSRADRPPDGDRTAEMPEVPAAHTTAQHAGDSEGTPVPQVRPLPPSPGPANGSYGRTPSFDGGPHQRAQTTPGDAPRHTPPVPLPPSASSQSIAALSRSTSPLHPPPQFAHSSHARSSSQLSSEEPRRSSASGLRHEFAGPSGASSSPRRPSGEQHSEHQPRRDFSPYAMPDSPLPSQAPPPAPRDALSPSLPDKQGGTGSRAGAASSSSSLVAPTTKSERRRSGFYGAQARPSLGEEALSAQLGGVSEAAPELLFAPSTTPPHPPAPLPAAPAPAPAPPPAPSSNDLHTSMSFYDPDTLLFLNHVGSTGDKALPDPTLSLNDEAMERLGTPSPVPSAVASGDDATDDDTPLGGGAGGSGSRGVARRVRESIRLRKRESEGRSGAAPLSVAGLDVELVEMLLAELEATKKEMKEIKSKYNAFRRASRSAFEGFSMAREEYDKEAAARREAEQQMEILRAKFIEQARRLTQVDEEQKTAESLKRQSKDLRNSVVGMERHLSQLKAEVALSTAHVAELSALGKDEGGGAAAAPDRTSSSTAHDELAEALNARLETVKDVHRDEINALVAQRDDLSRQVAELKQARDAHLEEASELAARNASLVEKNAEATRQLDSLHESLSKLSLLSSKSPSATAPRNGGHTHSPSNASLLSTVPSGARSPLATARYVTSPSEGESMHRFAKPEVVEASGRNKFWGKSKPKADVVRANQQLPPPPAGSSSGTKSPVVQMRSGSVDSGGVRQHAFQVTSILRPVRCDYCGDKMWGLNEMRCTACGSYAHAKCAGYLSHGCHPGGTSPLAQVDDVLNFIPTGPPMFGGDLEGQAAKEGVEVPTVVEKCIEAVEAFGMTYEGIYRKTGGMGQTKLITQYFERGLDFDLQDRDKFNDIAAITSCMKNYFRSLPVPLMTHDLHEDFVAAAELPEGDERLQAVERVLYKLPPVHFHTARLLFRHLNHVKSLSAENKMTSANLGVVFGPTVLRSPIAAREWSDMGPKAKLVEILCDHAEALFSKPFPPA</sequence>
<feature type="compositionally biased region" description="Low complexity" evidence="6">
    <location>
        <begin position="386"/>
        <end position="402"/>
    </location>
</feature>
<feature type="region of interest" description="Disordered" evidence="6">
    <location>
        <begin position="1478"/>
        <end position="1520"/>
    </location>
</feature>
<feature type="region of interest" description="Disordered" evidence="6">
    <location>
        <begin position="248"/>
        <end position="275"/>
    </location>
</feature>
<keyword evidence="12" id="KW-1185">Reference proteome</keyword>
<feature type="compositionally biased region" description="Pro residues" evidence="6">
    <location>
        <begin position="1046"/>
        <end position="1069"/>
    </location>
</feature>
<dbReference type="PROSITE" id="PS00036">
    <property type="entry name" value="BZIP_BASIC"/>
    <property type="match status" value="1"/>
</dbReference>
<organism evidence="11 12">
    <name type="scientific">Rhodotorula diobovata</name>
    <dbReference type="NCBI Taxonomy" id="5288"/>
    <lineage>
        <taxon>Eukaryota</taxon>
        <taxon>Fungi</taxon>
        <taxon>Dikarya</taxon>
        <taxon>Basidiomycota</taxon>
        <taxon>Pucciniomycotina</taxon>
        <taxon>Microbotryomycetes</taxon>
        <taxon>Sporidiobolales</taxon>
        <taxon>Sporidiobolaceae</taxon>
        <taxon>Rhodotorula</taxon>
    </lineage>
</organism>
<dbReference type="Pfam" id="PF00412">
    <property type="entry name" value="LIM"/>
    <property type="match status" value="1"/>
</dbReference>
<feature type="compositionally biased region" description="Polar residues" evidence="6">
    <location>
        <begin position="511"/>
        <end position="520"/>
    </location>
</feature>
<feature type="compositionally biased region" description="Low complexity" evidence="6">
    <location>
        <begin position="67"/>
        <end position="88"/>
    </location>
</feature>
<dbReference type="GO" id="GO:0003700">
    <property type="term" value="F:DNA-binding transcription factor activity"/>
    <property type="evidence" value="ECO:0007669"/>
    <property type="project" value="InterPro"/>
</dbReference>
<dbReference type="PROSITE" id="PS50238">
    <property type="entry name" value="RHOGAP"/>
    <property type="match status" value="1"/>
</dbReference>
<keyword evidence="4" id="KW-0440">LIM domain</keyword>
<feature type="compositionally biased region" description="Gly residues" evidence="6">
    <location>
        <begin position="1138"/>
        <end position="1147"/>
    </location>
</feature>
<dbReference type="GO" id="GO:0046872">
    <property type="term" value="F:metal ion binding"/>
    <property type="evidence" value="ECO:0007669"/>
    <property type="project" value="UniProtKB-KW"/>
</dbReference>
<feature type="compositionally biased region" description="Pro residues" evidence="6">
    <location>
        <begin position="959"/>
        <end position="970"/>
    </location>
</feature>
<keyword evidence="5" id="KW-0175">Coiled coil</keyword>
<keyword evidence="3 4" id="KW-0862">Zinc</keyword>
<dbReference type="SMART" id="SM00338">
    <property type="entry name" value="BRLZ"/>
    <property type="match status" value="1"/>
</dbReference>
<dbReference type="GO" id="GO:0005737">
    <property type="term" value="C:cytoplasm"/>
    <property type="evidence" value="ECO:0007669"/>
    <property type="project" value="TreeGrafter"/>
</dbReference>
<evidence type="ECO:0000259" key="10">
    <source>
        <dbReference type="PROSITE" id="PS50238"/>
    </source>
</evidence>
<dbReference type="Pfam" id="PF00170">
    <property type="entry name" value="bZIP_1"/>
    <property type="match status" value="1"/>
</dbReference>
<feature type="compositionally biased region" description="Low complexity" evidence="6">
    <location>
        <begin position="440"/>
        <end position="453"/>
    </location>
</feature>
<dbReference type="FunFam" id="2.10.110.10:FF:000160">
    <property type="entry name" value="Signal transducer, putative"/>
    <property type="match status" value="1"/>
</dbReference>
<dbReference type="InterPro" id="IPR002219">
    <property type="entry name" value="PKC_DAG/PE"/>
</dbReference>
<keyword evidence="1" id="KW-0343">GTPase activation</keyword>
<dbReference type="InterPro" id="IPR000198">
    <property type="entry name" value="RhoGAP_dom"/>
</dbReference>
<dbReference type="SUPFAM" id="SSF48350">
    <property type="entry name" value="GTPase activation domain, GAP"/>
    <property type="match status" value="1"/>
</dbReference>
<evidence type="ECO:0000313" key="11">
    <source>
        <dbReference type="EMBL" id="TNY22938.1"/>
    </source>
</evidence>
<feature type="domain" description="LIM zinc-binding" evidence="7">
    <location>
        <begin position="698"/>
        <end position="757"/>
    </location>
</feature>
<dbReference type="InterPro" id="IPR046349">
    <property type="entry name" value="C1-like_sf"/>
</dbReference>
<feature type="compositionally biased region" description="Low complexity" evidence="6">
    <location>
        <begin position="896"/>
        <end position="909"/>
    </location>
</feature>
<feature type="compositionally biased region" description="Basic and acidic residues" evidence="6">
    <location>
        <begin position="788"/>
        <end position="801"/>
    </location>
</feature>
<dbReference type="PROSITE" id="PS50081">
    <property type="entry name" value="ZF_DAG_PE_2"/>
    <property type="match status" value="1"/>
</dbReference>
<feature type="compositionally biased region" description="Low complexity" evidence="6">
    <location>
        <begin position="925"/>
        <end position="936"/>
    </location>
</feature>
<feature type="region of interest" description="Disordered" evidence="6">
    <location>
        <begin position="1411"/>
        <end position="1440"/>
    </location>
</feature>
<feature type="compositionally biased region" description="Polar residues" evidence="6">
    <location>
        <begin position="612"/>
        <end position="623"/>
    </location>
</feature>
<dbReference type="Gene3D" id="3.30.60.20">
    <property type="match status" value="1"/>
</dbReference>
<feature type="compositionally biased region" description="Polar residues" evidence="6">
    <location>
        <begin position="43"/>
        <end position="66"/>
    </location>
</feature>
<feature type="region of interest" description="Disordered" evidence="6">
    <location>
        <begin position="497"/>
        <end position="578"/>
    </location>
</feature>
<evidence type="ECO:0000256" key="5">
    <source>
        <dbReference type="SAM" id="Coils"/>
    </source>
</evidence>
<reference evidence="11 12" key="1">
    <citation type="submission" date="2019-03" db="EMBL/GenBank/DDBJ databases">
        <title>Rhodosporidium diobovatum UCD-FST 08-225 genome sequencing, assembly, and annotation.</title>
        <authorList>
            <person name="Fakankun I.U."/>
            <person name="Fristensky B."/>
            <person name="Levin D.B."/>
        </authorList>
    </citation>
    <scope>NUCLEOTIDE SEQUENCE [LARGE SCALE GENOMIC DNA]</scope>
    <source>
        <strain evidence="11 12">UCD-FST 08-225</strain>
    </source>
</reference>
<dbReference type="GO" id="GO:0005096">
    <property type="term" value="F:GTPase activator activity"/>
    <property type="evidence" value="ECO:0007669"/>
    <property type="project" value="UniProtKB-KW"/>
</dbReference>
<feature type="region of interest" description="Disordered" evidence="6">
    <location>
        <begin position="43"/>
        <end position="189"/>
    </location>
</feature>
<dbReference type="SUPFAM" id="SSF57889">
    <property type="entry name" value="Cysteine-rich domain"/>
    <property type="match status" value="1"/>
</dbReference>
<dbReference type="STRING" id="5288.A0A5C5G1H4"/>
<dbReference type="EMBL" id="SOZI01000018">
    <property type="protein sequence ID" value="TNY22938.1"/>
    <property type="molecule type" value="Genomic_DNA"/>
</dbReference>
<feature type="region of interest" description="Disordered" evidence="6">
    <location>
        <begin position="1095"/>
        <end position="1172"/>
    </location>
</feature>
<dbReference type="SMART" id="SM00132">
    <property type="entry name" value="LIM"/>
    <property type="match status" value="2"/>
</dbReference>
<feature type="compositionally biased region" description="Polar residues" evidence="6">
    <location>
        <begin position="263"/>
        <end position="275"/>
    </location>
</feature>
<evidence type="ECO:0000256" key="1">
    <source>
        <dbReference type="ARBA" id="ARBA00022468"/>
    </source>
</evidence>
<dbReference type="FunFam" id="1.10.555.10:FF:000043">
    <property type="entry name" value="Rho GTPase activator Rga"/>
    <property type="match status" value="1"/>
</dbReference>
<feature type="compositionally biased region" description="Low complexity" evidence="6">
    <location>
        <begin position="988"/>
        <end position="997"/>
    </location>
</feature>
<feature type="coiled-coil region" evidence="5">
    <location>
        <begin position="1181"/>
        <end position="1291"/>
    </location>
</feature>
<feature type="region of interest" description="Disordered" evidence="6">
    <location>
        <begin position="386"/>
        <end position="457"/>
    </location>
</feature>
<feature type="compositionally biased region" description="Low complexity" evidence="6">
    <location>
        <begin position="414"/>
        <end position="429"/>
    </location>
</feature>
<evidence type="ECO:0000256" key="6">
    <source>
        <dbReference type="SAM" id="MobiDB-lite"/>
    </source>
</evidence>
<feature type="domain" description="BZIP" evidence="9">
    <location>
        <begin position="170"/>
        <end position="229"/>
    </location>
</feature>
<dbReference type="CDD" id="cd14688">
    <property type="entry name" value="bZIP_YAP"/>
    <property type="match status" value="1"/>
</dbReference>
<feature type="region of interest" description="Disordered" evidence="6">
    <location>
        <begin position="758"/>
        <end position="1079"/>
    </location>
</feature>
<dbReference type="Pfam" id="PF00620">
    <property type="entry name" value="RhoGAP"/>
    <property type="match status" value="1"/>
</dbReference>
<dbReference type="OrthoDB" id="79452at2759"/>
<feature type="compositionally biased region" description="Polar residues" evidence="6">
    <location>
        <begin position="1070"/>
        <end position="1079"/>
    </location>
</feature>
<evidence type="ECO:0000256" key="3">
    <source>
        <dbReference type="ARBA" id="ARBA00022833"/>
    </source>
</evidence>
<dbReference type="CDD" id="cd00159">
    <property type="entry name" value="RhoGAP"/>
    <property type="match status" value="1"/>
</dbReference>
<feature type="compositionally biased region" description="Polar residues" evidence="6">
    <location>
        <begin position="1501"/>
        <end position="1518"/>
    </location>
</feature>
<feature type="compositionally biased region" description="Low complexity" evidence="6">
    <location>
        <begin position="105"/>
        <end position="114"/>
    </location>
</feature>
<feature type="compositionally biased region" description="Basic and acidic residues" evidence="6">
    <location>
        <begin position="910"/>
        <end position="924"/>
    </location>
</feature>
<feature type="compositionally biased region" description="Basic and acidic residues" evidence="6">
    <location>
        <begin position="937"/>
        <end position="951"/>
    </location>
</feature>
<evidence type="ECO:0000256" key="2">
    <source>
        <dbReference type="ARBA" id="ARBA00022723"/>
    </source>
</evidence>
<dbReference type="PROSITE" id="PS50217">
    <property type="entry name" value="BZIP"/>
    <property type="match status" value="1"/>
</dbReference>
<dbReference type="InterPro" id="IPR004827">
    <property type="entry name" value="bZIP"/>
</dbReference>
<feature type="compositionally biased region" description="Polar residues" evidence="6">
    <location>
        <begin position="873"/>
        <end position="888"/>
    </location>
</feature>
<feature type="region of interest" description="Disordered" evidence="6">
    <location>
        <begin position="598"/>
        <end position="636"/>
    </location>
</feature>
<dbReference type="PROSITE" id="PS00479">
    <property type="entry name" value="ZF_DAG_PE_1"/>
    <property type="match status" value="1"/>
</dbReference>
<feature type="domain" description="Rho-GAP" evidence="10">
    <location>
        <begin position="1600"/>
        <end position="1789"/>
    </location>
</feature>
<dbReference type="InterPro" id="IPR050729">
    <property type="entry name" value="Rho-GAP"/>
</dbReference>
<evidence type="ECO:0000259" key="7">
    <source>
        <dbReference type="PROSITE" id="PS50023"/>
    </source>
</evidence>
<feature type="compositionally biased region" description="Basic and acidic residues" evidence="6">
    <location>
        <begin position="764"/>
        <end position="776"/>
    </location>
</feature>
<dbReference type="PANTHER" id="PTHR23176:SF128">
    <property type="entry name" value="RHO GTPASE-ACTIVATING PROTEIN RGD1"/>
    <property type="match status" value="1"/>
</dbReference>
<dbReference type="CDD" id="cd09395">
    <property type="entry name" value="LIM2_Rga"/>
    <property type="match status" value="1"/>
</dbReference>
<dbReference type="SMART" id="SM00324">
    <property type="entry name" value="RhoGAP"/>
    <property type="match status" value="1"/>
</dbReference>
<evidence type="ECO:0000313" key="12">
    <source>
        <dbReference type="Proteomes" id="UP000311382"/>
    </source>
</evidence>
<gene>
    <name evidence="11" type="ORF">DMC30DRAFT_348168</name>
</gene>
<evidence type="ECO:0000259" key="8">
    <source>
        <dbReference type="PROSITE" id="PS50081"/>
    </source>
</evidence>
<feature type="coiled-coil region" evidence="5">
    <location>
        <begin position="1341"/>
        <end position="1403"/>
    </location>
</feature>
<dbReference type="InterPro" id="IPR046347">
    <property type="entry name" value="bZIP_sf"/>
</dbReference>
<evidence type="ECO:0000256" key="4">
    <source>
        <dbReference type="PROSITE-ProRule" id="PRU00125"/>
    </source>
</evidence>
<feature type="compositionally biased region" description="Polar residues" evidence="6">
    <location>
        <begin position="1425"/>
        <end position="1439"/>
    </location>
</feature>
<dbReference type="InterPro" id="IPR008936">
    <property type="entry name" value="Rho_GTPase_activation_prot"/>
</dbReference>
<dbReference type="InterPro" id="IPR001781">
    <property type="entry name" value="Znf_LIM"/>
</dbReference>
<dbReference type="Proteomes" id="UP000311382">
    <property type="component" value="Unassembled WGS sequence"/>
</dbReference>
<feature type="compositionally biased region" description="Basic and acidic residues" evidence="6">
    <location>
        <begin position="145"/>
        <end position="173"/>
    </location>
</feature>